<gene>
    <name evidence="2" type="ORF">ALC60_00150</name>
</gene>
<reference evidence="2 3" key="1">
    <citation type="submission" date="2015-09" db="EMBL/GenBank/DDBJ databases">
        <title>Trachymyrmex zeteki WGS genome.</title>
        <authorList>
            <person name="Nygaard S."/>
            <person name="Hu H."/>
            <person name="Boomsma J."/>
            <person name="Zhang G."/>
        </authorList>
    </citation>
    <scope>NUCLEOTIDE SEQUENCE [LARGE SCALE GENOMIC DNA]</scope>
    <source>
        <strain evidence="2">Tzet28-1</strain>
        <tissue evidence="2">Whole body</tissue>
    </source>
</reference>
<keyword evidence="3" id="KW-1185">Reference proteome</keyword>
<feature type="region of interest" description="Disordered" evidence="1">
    <location>
        <begin position="304"/>
        <end position="324"/>
    </location>
</feature>
<dbReference type="AlphaFoldDB" id="A0A151XK32"/>
<dbReference type="Proteomes" id="UP000075809">
    <property type="component" value="Unassembled WGS sequence"/>
</dbReference>
<sequence length="324" mass="36513">MTETPGRCEIDASAGTCDIAEDKLLNSLSCPLKLHTVCHCFPHPLPRICFASCLLHAAFAFPVIVMHHSRPQLYNHVTINFSLRKFRNLHPTFRRFAFNGRFAAVATVGSDDKIYDVIIRSAIVTYCDEFWNTLYSAASTGSIRASVLTKKPEKIAYEIKRVAFVVQRACSRLDTVMMSASRMEEAEDASVYEAEISVNETLRQISPSTRAATMFSRRMGSREWMMARNRGEERVACAHTLLRPLLLYPFLRSSPIVRRAFFAYPFEAYVMEQIGDGESYVGAMSRCYSRKPLGYPLGFQNGAERTGGREEGVVFPSSRESLPN</sequence>
<accession>A0A151XK32</accession>
<dbReference type="EMBL" id="KQ982038">
    <property type="protein sequence ID" value="KYQ60783.1"/>
    <property type="molecule type" value="Genomic_DNA"/>
</dbReference>
<protein>
    <submittedName>
        <fullName evidence="2">Uncharacterized protein</fullName>
    </submittedName>
</protein>
<evidence type="ECO:0000256" key="1">
    <source>
        <dbReference type="SAM" id="MobiDB-lite"/>
    </source>
</evidence>
<name>A0A151XK32_9HYME</name>
<evidence type="ECO:0000313" key="2">
    <source>
        <dbReference type="EMBL" id="KYQ60783.1"/>
    </source>
</evidence>
<evidence type="ECO:0000313" key="3">
    <source>
        <dbReference type="Proteomes" id="UP000075809"/>
    </source>
</evidence>
<proteinExistence type="predicted"/>
<organism evidence="2 3">
    <name type="scientific">Mycetomoellerius zeteki</name>
    <dbReference type="NCBI Taxonomy" id="64791"/>
    <lineage>
        <taxon>Eukaryota</taxon>
        <taxon>Metazoa</taxon>
        <taxon>Ecdysozoa</taxon>
        <taxon>Arthropoda</taxon>
        <taxon>Hexapoda</taxon>
        <taxon>Insecta</taxon>
        <taxon>Pterygota</taxon>
        <taxon>Neoptera</taxon>
        <taxon>Endopterygota</taxon>
        <taxon>Hymenoptera</taxon>
        <taxon>Apocrita</taxon>
        <taxon>Aculeata</taxon>
        <taxon>Formicoidea</taxon>
        <taxon>Formicidae</taxon>
        <taxon>Myrmicinae</taxon>
        <taxon>Mycetomoellerius</taxon>
    </lineage>
</organism>